<dbReference type="KEGG" id="nlo:107221134"/>
<dbReference type="RefSeq" id="XP_015515516.2">
    <property type="nucleotide sequence ID" value="XM_015660030.2"/>
</dbReference>
<reference evidence="3" key="1">
    <citation type="submission" date="2025-08" db="UniProtKB">
        <authorList>
            <consortium name="RefSeq"/>
        </authorList>
    </citation>
    <scope>IDENTIFICATION</scope>
    <source>
        <tissue evidence="3">Thorax and Abdomen</tissue>
    </source>
</reference>
<dbReference type="Pfam" id="PF23440">
    <property type="entry name" value="BROMI_C"/>
    <property type="match status" value="1"/>
</dbReference>
<dbReference type="InParanoid" id="A0A6J0BLH2"/>
<organism evidence="3">
    <name type="scientific">Neodiprion lecontei</name>
    <name type="common">Redheaded pine sawfly</name>
    <dbReference type="NCBI Taxonomy" id="441921"/>
    <lineage>
        <taxon>Eukaryota</taxon>
        <taxon>Metazoa</taxon>
        <taxon>Ecdysozoa</taxon>
        <taxon>Arthropoda</taxon>
        <taxon>Hexapoda</taxon>
        <taxon>Insecta</taxon>
        <taxon>Pterygota</taxon>
        <taxon>Neoptera</taxon>
        <taxon>Endopterygota</taxon>
        <taxon>Hymenoptera</taxon>
        <taxon>Tenthredinoidea</taxon>
        <taxon>Diprionidae</taxon>
        <taxon>Diprioninae</taxon>
        <taxon>Neodiprion</taxon>
    </lineage>
</organism>
<dbReference type="GeneID" id="107221134"/>
<sequence length="566" mass="65230">MLLKVVSLPLALQLLTREESVFEELLRGSIEPLKSSWSCNNVVAVLSTAALEPVGFTILRDLAPHFLSKVLTDICTKLEDPHNFHDPWEDCVVKEFLHILRLLSLNSLCFIALLDDTSQEISSSEDSHPSNLWELLQHSVNSNSPYHCLALMALNVFLDSLDANIFLKHVLNYQELLLNLQETCIIEIESDGELKIIYAIDEAGFLRHKVLLKSYCIISKFIGDTAVLEQTELFSKLPPPVKFDVEKLCPTIPLHSELGRFLQENKPGLRDNGWVSQARKAHKISSKEPIQHSVVINLLDQMQKAVPELELTNHFEWPVHNDHDTLMPQEVYGIELTLLYAEQNRLMKVTSLAKTNLKIFLKEVHGFIKYYGWKKNFEGFDWFIASVFIICNGDMDRCKTFITQIVQFPSIMYIWPMLGKAVSREQNLPVNFQTTFSHLLENIVANELPSIKYALKNNCGTDWWIICDEIISQCFWRILPWCEIIHLLTICILYPADYPLYYCTSLLHYSQNQLLEDVTAGKMWPEHMDLTDYRSGNHLQLMDLLSKRYRNMTLPLLTYQEAALVT</sequence>
<feature type="domain" description="BROMI C-terminal Rab TBC-like" evidence="1">
    <location>
        <begin position="161"/>
        <end position="554"/>
    </location>
</feature>
<keyword evidence="2" id="KW-1185">Reference proteome</keyword>
<gene>
    <name evidence="3" type="primary">LOC107221134</name>
</gene>
<accession>A0A6J0BLH2</accession>
<proteinExistence type="predicted"/>
<evidence type="ECO:0000259" key="1">
    <source>
        <dbReference type="Pfam" id="PF23440"/>
    </source>
</evidence>
<protein>
    <submittedName>
        <fullName evidence="3">Protein broad-minded-like</fullName>
    </submittedName>
</protein>
<evidence type="ECO:0000313" key="3">
    <source>
        <dbReference type="RefSeq" id="XP_015515516.2"/>
    </source>
</evidence>
<name>A0A6J0BLH2_NEOLC</name>
<dbReference type="AlphaFoldDB" id="A0A6J0BLH2"/>
<dbReference type="InterPro" id="IPR055392">
    <property type="entry name" value="BROMI_C"/>
</dbReference>
<dbReference type="Proteomes" id="UP000829291">
    <property type="component" value="Chromosome 6"/>
</dbReference>
<dbReference type="OrthoDB" id="1668230at2759"/>
<evidence type="ECO:0000313" key="2">
    <source>
        <dbReference type="Proteomes" id="UP000829291"/>
    </source>
</evidence>